<reference evidence="5 6" key="1">
    <citation type="submission" date="2018-01" db="EMBL/GenBank/DDBJ databases">
        <title>Genome sequence of a Cantenovulum-like bacteria.</title>
        <authorList>
            <person name="Tan W.R."/>
            <person name="Lau N.-S."/>
            <person name="Go F."/>
            <person name="Amirul A.-A.A."/>
        </authorList>
    </citation>
    <scope>NUCLEOTIDE SEQUENCE [LARGE SCALE GENOMIC DNA]</scope>
    <source>
        <strain evidence="5 6">CCB-QB4</strain>
    </source>
</reference>
<protein>
    <recommendedName>
        <fullName evidence="7">Der GTPase-activating protein YihI</fullName>
    </recommendedName>
</protein>
<name>A0A2S0VR09_9ALTE</name>
<dbReference type="EMBL" id="CP026604">
    <property type="protein sequence ID" value="AWB66634.1"/>
    <property type="molecule type" value="Genomic_DNA"/>
</dbReference>
<proteinExistence type="predicted"/>
<dbReference type="Pfam" id="PF04220">
    <property type="entry name" value="YihI"/>
    <property type="match status" value="1"/>
</dbReference>
<dbReference type="AlphaFoldDB" id="A0A2S0VR09"/>
<feature type="coiled-coil region" evidence="3">
    <location>
        <begin position="114"/>
        <end position="141"/>
    </location>
</feature>
<keyword evidence="6" id="KW-1185">Reference proteome</keyword>
<evidence type="ECO:0000256" key="2">
    <source>
        <dbReference type="ARBA" id="ARBA00022517"/>
    </source>
</evidence>
<feature type="compositionally biased region" description="Basic and acidic residues" evidence="4">
    <location>
        <begin position="27"/>
        <end position="40"/>
    </location>
</feature>
<dbReference type="KEGG" id="cate:C2869_09410"/>
<evidence type="ECO:0000313" key="6">
    <source>
        <dbReference type="Proteomes" id="UP000244441"/>
    </source>
</evidence>
<evidence type="ECO:0000256" key="4">
    <source>
        <dbReference type="SAM" id="MobiDB-lite"/>
    </source>
</evidence>
<evidence type="ECO:0000256" key="3">
    <source>
        <dbReference type="SAM" id="Coils"/>
    </source>
</evidence>
<keyword evidence="2" id="KW-0690">Ribosome biogenesis</keyword>
<accession>A0A2S0VR09</accession>
<keyword evidence="3" id="KW-0175">Coiled coil</keyword>
<feature type="compositionally biased region" description="Basic and acidic residues" evidence="4">
    <location>
        <begin position="97"/>
        <end position="107"/>
    </location>
</feature>
<gene>
    <name evidence="5" type="ORF">C2869_09410</name>
</gene>
<dbReference type="GO" id="GO:0005096">
    <property type="term" value="F:GTPase activator activity"/>
    <property type="evidence" value="ECO:0007669"/>
    <property type="project" value="UniProtKB-KW"/>
</dbReference>
<feature type="region of interest" description="Disordered" evidence="4">
    <location>
        <begin position="1"/>
        <end position="108"/>
    </location>
</feature>
<evidence type="ECO:0000313" key="5">
    <source>
        <dbReference type="EMBL" id="AWB66634.1"/>
    </source>
</evidence>
<organism evidence="5 6">
    <name type="scientific">Saccharobesus litoralis</name>
    <dbReference type="NCBI Taxonomy" id="2172099"/>
    <lineage>
        <taxon>Bacteria</taxon>
        <taxon>Pseudomonadati</taxon>
        <taxon>Pseudomonadota</taxon>
        <taxon>Gammaproteobacteria</taxon>
        <taxon>Alteromonadales</taxon>
        <taxon>Alteromonadaceae</taxon>
        <taxon>Saccharobesus</taxon>
    </lineage>
</organism>
<feature type="compositionally biased region" description="Polar residues" evidence="4">
    <location>
        <begin position="60"/>
        <end position="73"/>
    </location>
</feature>
<evidence type="ECO:0000256" key="1">
    <source>
        <dbReference type="ARBA" id="ARBA00022468"/>
    </source>
</evidence>
<dbReference type="GO" id="GO:0042254">
    <property type="term" value="P:ribosome biogenesis"/>
    <property type="evidence" value="ECO:0007669"/>
    <property type="project" value="UniProtKB-KW"/>
</dbReference>
<dbReference type="InterPro" id="IPR007336">
    <property type="entry name" value="YihI"/>
</dbReference>
<dbReference type="Proteomes" id="UP000244441">
    <property type="component" value="Chromosome"/>
</dbReference>
<keyword evidence="1" id="KW-0343">GTPase activation</keyword>
<sequence length="197" mass="22344">MPSNLSCPAKIMSRRKKSRKIGQLAPRKTDTPKPVKEKRLFVKKRKGLKAGTRNTDEDNQLTGIGSGQTNQNDPRVGSKKPIDLHATTKTTQGPEPVAEKPLPDTKPKAKLVNESNDDAQIKQWQQELAKLEQDQELQDLLERYENDESLSPQQLAKINKMTARHADLLEKLGIDSDFEDDEDLYDAWQNSEQGKDW</sequence>
<evidence type="ECO:0008006" key="7">
    <source>
        <dbReference type="Google" id="ProtNLM"/>
    </source>
</evidence>